<dbReference type="RefSeq" id="WP_190476512.1">
    <property type="nucleotide sequence ID" value="NZ_JACOFT010000001.1"/>
</dbReference>
<dbReference type="Proteomes" id="UP000637632">
    <property type="component" value="Unassembled WGS sequence"/>
</dbReference>
<gene>
    <name evidence="2" type="ORF">H8K26_00335</name>
</gene>
<evidence type="ECO:0000313" key="2">
    <source>
        <dbReference type="EMBL" id="MBC3809873.1"/>
    </source>
</evidence>
<keyword evidence="3" id="KW-1185">Reference proteome</keyword>
<keyword evidence="1" id="KW-0732">Signal</keyword>
<dbReference type="EMBL" id="JACOFT010000001">
    <property type="protein sequence ID" value="MBC3809873.1"/>
    <property type="molecule type" value="Genomic_DNA"/>
</dbReference>
<sequence length="136" mass="14773">MIKTTFYVTAAILAIASVNSVKASSCSPTTHAKLPVINGKSYHKARKSLLAVGWQPLRSKPLNQANEDPDISYGNGMIFWDLGYREVESCSGTGLAPCSFLFQDAYGNKLRVITEGEESPKDKAVASVSSYKFTCE</sequence>
<evidence type="ECO:0000256" key="1">
    <source>
        <dbReference type="SAM" id="SignalP"/>
    </source>
</evidence>
<feature type="signal peptide" evidence="1">
    <location>
        <begin position="1"/>
        <end position="23"/>
    </location>
</feature>
<reference evidence="2 3" key="1">
    <citation type="submission" date="2020-08" db="EMBL/GenBank/DDBJ databases">
        <title>Novel species isolated from subtropical streams in China.</title>
        <authorList>
            <person name="Lu H."/>
        </authorList>
    </citation>
    <scope>NUCLEOTIDE SEQUENCE [LARGE SCALE GENOMIC DNA]</scope>
    <source>
        <strain evidence="2 3">CCTCC AB 2015119</strain>
    </source>
</reference>
<organism evidence="2 3">
    <name type="scientific">Undibacterium aquatile</name>
    <dbReference type="NCBI Taxonomy" id="1537398"/>
    <lineage>
        <taxon>Bacteria</taxon>
        <taxon>Pseudomonadati</taxon>
        <taxon>Pseudomonadota</taxon>
        <taxon>Betaproteobacteria</taxon>
        <taxon>Burkholderiales</taxon>
        <taxon>Oxalobacteraceae</taxon>
        <taxon>Undibacterium</taxon>
    </lineage>
</organism>
<feature type="chain" id="PRO_5047365925" evidence="1">
    <location>
        <begin position="24"/>
        <end position="136"/>
    </location>
</feature>
<protein>
    <submittedName>
        <fullName evidence="2">Uncharacterized protein</fullName>
    </submittedName>
</protein>
<comment type="caution">
    <text evidence="2">The sequence shown here is derived from an EMBL/GenBank/DDBJ whole genome shotgun (WGS) entry which is preliminary data.</text>
</comment>
<evidence type="ECO:0000313" key="3">
    <source>
        <dbReference type="Proteomes" id="UP000637632"/>
    </source>
</evidence>
<name>A0ABR6XB13_9BURK</name>
<accession>A0ABR6XB13</accession>
<proteinExistence type="predicted"/>